<dbReference type="GO" id="GO:0006298">
    <property type="term" value="P:mismatch repair"/>
    <property type="evidence" value="ECO:0007669"/>
    <property type="project" value="InterPro"/>
</dbReference>
<dbReference type="RefSeq" id="WP_205410453.1">
    <property type="nucleotide sequence ID" value="NZ_FXAR01000012.1"/>
</dbReference>
<reference evidence="8" key="1">
    <citation type="submission" date="2017-04" db="EMBL/GenBank/DDBJ databases">
        <authorList>
            <person name="Varghese N."/>
            <person name="Submissions S."/>
        </authorList>
    </citation>
    <scope>NUCLEOTIDE SEQUENCE [LARGE SCALE GENOMIC DNA]</scope>
    <source>
        <strain evidence="8">VDS</strain>
    </source>
</reference>
<dbReference type="NCBIfam" id="TIGR00632">
    <property type="entry name" value="vsr"/>
    <property type="match status" value="1"/>
</dbReference>
<gene>
    <name evidence="7" type="ORF">SAMN06295981_2512</name>
</gene>
<keyword evidence="1" id="KW-0540">Nuclease</keyword>
<evidence type="ECO:0000313" key="8">
    <source>
        <dbReference type="Proteomes" id="UP000193309"/>
    </source>
</evidence>
<dbReference type="GO" id="GO:0004519">
    <property type="term" value="F:endonuclease activity"/>
    <property type="evidence" value="ECO:0007669"/>
    <property type="project" value="UniProtKB-KW"/>
</dbReference>
<organism evidence="7 8">
    <name type="scientific">Corynebacterium pollutisoli</name>
    <dbReference type="NCBI Taxonomy" id="1610489"/>
    <lineage>
        <taxon>Bacteria</taxon>
        <taxon>Bacillati</taxon>
        <taxon>Actinomycetota</taxon>
        <taxon>Actinomycetes</taxon>
        <taxon>Mycobacteriales</taxon>
        <taxon>Corynebacteriaceae</taxon>
        <taxon>Corynebacterium</taxon>
    </lineage>
</organism>
<keyword evidence="2 7" id="KW-0255">Endonuclease</keyword>
<name>A0A1X7KFB0_9CORY</name>
<dbReference type="GO" id="GO:0016787">
    <property type="term" value="F:hydrolase activity"/>
    <property type="evidence" value="ECO:0007669"/>
    <property type="project" value="UniProtKB-KW"/>
</dbReference>
<evidence type="ECO:0000256" key="2">
    <source>
        <dbReference type="ARBA" id="ARBA00022759"/>
    </source>
</evidence>
<dbReference type="Pfam" id="PF03852">
    <property type="entry name" value="Vsr"/>
    <property type="match status" value="1"/>
</dbReference>
<evidence type="ECO:0000256" key="3">
    <source>
        <dbReference type="ARBA" id="ARBA00022763"/>
    </source>
</evidence>
<evidence type="ECO:0000256" key="5">
    <source>
        <dbReference type="ARBA" id="ARBA00023204"/>
    </source>
</evidence>
<dbReference type="CDD" id="cd00221">
    <property type="entry name" value="Vsr"/>
    <property type="match status" value="1"/>
</dbReference>
<protein>
    <submittedName>
        <fullName evidence="7">T/G mismatch-specific endonuclease</fullName>
    </submittedName>
</protein>
<keyword evidence="5" id="KW-0234">DNA repair</keyword>
<comment type="similarity">
    <text evidence="6">Belongs to the Vsr family.</text>
</comment>
<dbReference type="InterPro" id="IPR004603">
    <property type="entry name" value="DNA_mismatch_endonuc_vsr"/>
</dbReference>
<dbReference type="SUPFAM" id="SSF52980">
    <property type="entry name" value="Restriction endonuclease-like"/>
    <property type="match status" value="1"/>
</dbReference>
<dbReference type="Gene3D" id="3.40.960.10">
    <property type="entry name" value="VSR Endonuclease"/>
    <property type="match status" value="1"/>
</dbReference>
<evidence type="ECO:0000256" key="4">
    <source>
        <dbReference type="ARBA" id="ARBA00022801"/>
    </source>
</evidence>
<dbReference type="EMBL" id="FXAR01000012">
    <property type="protein sequence ID" value="SMG39607.1"/>
    <property type="molecule type" value="Genomic_DNA"/>
</dbReference>
<evidence type="ECO:0000313" key="7">
    <source>
        <dbReference type="EMBL" id="SMG39607.1"/>
    </source>
</evidence>
<keyword evidence="3" id="KW-0227">DNA damage</keyword>
<dbReference type="Proteomes" id="UP000193309">
    <property type="component" value="Unassembled WGS sequence"/>
</dbReference>
<keyword evidence="4" id="KW-0378">Hydrolase</keyword>
<proteinExistence type="inferred from homology"/>
<dbReference type="InterPro" id="IPR011335">
    <property type="entry name" value="Restrct_endonuc-II-like"/>
</dbReference>
<evidence type="ECO:0000256" key="1">
    <source>
        <dbReference type="ARBA" id="ARBA00022722"/>
    </source>
</evidence>
<dbReference type="AlphaFoldDB" id="A0A1X7KFB0"/>
<evidence type="ECO:0000256" key="6">
    <source>
        <dbReference type="ARBA" id="ARBA00029466"/>
    </source>
</evidence>
<sequence length="149" mass="17637">MTEPVHELGSGERPRPLNIHVRNQMRRMPRAGSAIERAVRSELHRRGLRFRVNLRGMPGTPDIAFTRARIAVFIDGCFWHACPVHGGIPKNNGDWWEAKLLRNQERDREKDAALEIMGWLPLHYWEHDDPEEIADEVEWVWRDLTFRRR</sequence>
<accession>A0A1X7KFB0</accession>
<dbReference type="STRING" id="1610489.SAMN06295981_2512"/>
<keyword evidence="8" id="KW-1185">Reference proteome</keyword>